<evidence type="ECO:0000313" key="1">
    <source>
        <dbReference type="EMBL" id="KAF3332122.1"/>
    </source>
</evidence>
<comment type="caution">
    <text evidence="1">The sequence shown here is derived from an EMBL/GenBank/DDBJ whole genome shotgun (WGS) entry which is preliminary data.</text>
</comment>
<dbReference type="EMBL" id="SWLB01000012">
    <property type="protein sequence ID" value="KAF3332122.1"/>
    <property type="molecule type" value="Genomic_DNA"/>
</dbReference>
<protein>
    <submittedName>
        <fullName evidence="1">Uncharacterized protein</fullName>
    </submittedName>
</protein>
<reference evidence="1" key="1">
    <citation type="submission" date="2020-01" db="EMBL/GenBank/DDBJ databases">
        <title>Genome sequence of Kobresia littledalei, the first chromosome-level genome in the family Cyperaceae.</title>
        <authorList>
            <person name="Qu G."/>
        </authorList>
    </citation>
    <scope>NUCLEOTIDE SEQUENCE</scope>
    <source>
        <strain evidence="1">C.B.Clarke</strain>
        <tissue evidence="1">Leaf</tissue>
    </source>
</reference>
<name>A0A833R573_9POAL</name>
<organism evidence="1 2">
    <name type="scientific">Carex littledalei</name>
    <dbReference type="NCBI Taxonomy" id="544730"/>
    <lineage>
        <taxon>Eukaryota</taxon>
        <taxon>Viridiplantae</taxon>
        <taxon>Streptophyta</taxon>
        <taxon>Embryophyta</taxon>
        <taxon>Tracheophyta</taxon>
        <taxon>Spermatophyta</taxon>
        <taxon>Magnoliopsida</taxon>
        <taxon>Liliopsida</taxon>
        <taxon>Poales</taxon>
        <taxon>Cyperaceae</taxon>
        <taxon>Cyperoideae</taxon>
        <taxon>Cariceae</taxon>
        <taxon>Carex</taxon>
        <taxon>Carex subgen. Euthyceras</taxon>
    </lineage>
</organism>
<dbReference type="InterPro" id="IPR004158">
    <property type="entry name" value="DUF247_pln"/>
</dbReference>
<dbReference type="AlphaFoldDB" id="A0A833R573"/>
<dbReference type="Pfam" id="PF03140">
    <property type="entry name" value="DUF247"/>
    <property type="match status" value="1"/>
</dbReference>
<gene>
    <name evidence="1" type="ORF">FCM35_KLT03528</name>
</gene>
<evidence type="ECO:0000313" key="2">
    <source>
        <dbReference type="Proteomes" id="UP000623129"/>
    </source>
</evidence>
<dbReference type="PANTHER" id="PTHR31170">
    <property type="entry name" value="BNAC04G53230D PROTEIN"/>
    <property type="match status" value="1"/>
</dbReference>
<dbReference type="Proteomes" id="UP000623129">
    <property type="component" value="Unassembled WGS sequence"/>
</dbReference>
<dbReference type="PANTHER" id="PTHR31170:SF25">
    <property type="entry name" value="BNAA09G04570D PROTEIN"/>
    <property type="match status" value="1"/>
</dbReference>
<dbReference type="OrthoDB" id="1589813at2759"/>
<keyword evidence="2" id="KW-1185">Reference proteome</keyword>
<proteinExistence type="predicted"/>
<sequence>MNAHDETMPIKVSSSLVHVFKKKLGNLPGKPLEAEKFTIFRVPAYIRNKNKNLYQPRMVSIGPYYKDNVHFEAMEEYKWRYLRDYLSRNERNNIERCISVLMGLESQARMCYFEKVKLESDQFLMMMLLDGCFIIEFLIKWSGSLSNAIFHVSWVLPIIRSDFLLLENQIPLFVIEKLFDLLTCSNPVPPKQNTSVSTQIVSKIKPLKEMLLNYITEKNKVEYSDFKLDNIEHILHLYHHVYSSVSPKKHTTIIKLTNERSHRTLPSATELKKAGVIFKCAKSKNILDIKFQNGTLEIPFISIEETRRSRLLNLVSFEQCNSKSDKVLTSYASFMGQLIKTTSDVTLLQQKGIVDNLQATNEELVSFLAWLTECSDLDYDTHYLKDLFTDVNNYYISYWHKSWALLKLNYFNNPWSIMSVIAGAFTLLQIPQTVYSILAYYKEG</sequence>
<accession>A0A833R573</accession>